<keyword evidence="1" id="KW-0472">Membrane</keyword>
<gene>
    <name evidence="2" type="ORF">SADO_09744</name>
</gene>
<evidence type="ECO:0000313" key="3">
    <source>
        <dbReference type="Proteomes" id="UP001460888"/>
    </source>
</evidence>
<sequence length="228" mass="24919">MSALSDAQWRRVVIALAVLHIVVIAASNYLVQLPFTLFGWHTTWGAFSFPFIFLATDLTVRIFGAATARRIVFAVMGPALLVSYLFSVLYVDGRFAGFGALGEFNGAVARIALASFCAYLFGQLLDIGVFRRLRALPRWWVAPAASTIIGNALDTLLFFSIAFVASSNPFMAEHWFEIACVDYVFKLLISLCLFLPLYGALLAVLSDRLLALTAEGASAHRAAEPATR</sequence>
<evidence type="ECO:0000313" key="2">
    <source>
        <dbReference type="EMBL" id="MES1929529.1"/>
    </source>
</evidence>
<dbReference type="PANTHER" id="PTHR34300">
    <property type="entry name" value="QUEUOSINE PRECURSOR TRANSPORTER-RELATED"/>
    <property type="match status" value="1"/>
</dbReference>
<comment type="caution">
    <text evidence="2">The sequence shown here is derived from an EMBL/GenBank/DDBJ whole genome shotgun (WGS) entry which is preliminary data.</text>
</comment>
<dbReference type="Proteomes" id="UP001460888">
    <property type="component" value="Unassembled WGS sequence"/>
</dbReference>
<dbReference type="EMBL" id="APND01000003">
    <property type="protein sequence ID" value="MES1929529.1"/>
    <property type="molecule type" value="Genomic_DNA"/>
</dbReference>
<dbReference type="NCBIfam" id="NF008406">
    <property type="entry name" value="PRK11212.1"/>
    <property type="match status" value="1"/>
</dbReference>
<name>A0ABV2B297_9GAMM</name>
<feature type="transmembrane region" description="Helical" evidence="1">
    <location>
        <begin position="71"/>
        <end position="91"/>
    </location>
</feature>
<keyword evidence="1" id="KW-0997">Cell inner membrane</keyword>
<protein>
    <recommendedName>
        <fullName evidence="1">Probable queuosine precursor transporter</fullName>
        <shortName evidence="1">Q precursor transporter</shortName>
    </recommendedName>
</protein>
<feature type="transmembrane region" description="Helical" evidence="1">
    <location>
        <begin position="141"/>
        <end position="163"/>
    </location>
</feature>
<feature type="transmembrane region" description="Helical" evidence="1">
    <location>
        <begin position="43"/>
        <end position="64"/>
    </location>
</feature>
<dbReference type="PANTHER" id="PTHR34300:SF1">
    <property type="entry name" value="QUEUOSINE PRECURSOR TRANSPORTER"/>
    <property type="match status" value="1"/>
</dbReference>
<feature type="transmembrane region" description="Helical" evidence="1">
    <location>
        <begin position="183"/>
        <end position="205"/>
    </location>
</feature>
<proteinExistence type="inferred from homology"/>
<dbReference type="Pfam" id="PF02592">
    <property type="entry name" value="Vut_1"/>
    <property type="match status" value="1"/>
</dbReference>
<feature type="transmembrane region" description="Helical" evidence="1">
    <location>
        <begin position="111"/>
        <end position="129"/>
    </location>
</feature>
<keyword evidence="3" id="KW-1185">Reference proteome</keyword>
<reference evidence="2 3" key="1">
    <citation type="submission" date="2013-03" db="EMBL/GenBank/DDBJ databases">
        <title>Salinisphaera dokdonensis CL-ES53 Genome Sequencing.</title>
        <authorList>
            <person name="Li C."/>
            <person name="Lai Q."/>
            <person name="Shao Z."/>
        </authorList>
    </citation>
    <scope>NUCLEOTIDE SEQUENCE [LARGE SCALE GENOMIC DNA]</scope>
    <source>
        <strain evidence="2 3">CL-ES53</strain>
    </source>
</reference>
<accession>A0ABV2B297</accession>
<keyword evidence="1" id="KW-0813">Transport</keyword>
<evidence type="ECO:0000256" key="1">
    <source>
        <dbReference type="HAMAP-Rule" id="MF_02088"/>
    </source>
</evidence>
<organism evidence="2 3">
    <name type="scientific">Salinisphaera dokdonensis CL-ES53</name>
    <dbReference type="NCBI Taxonomy" id="1304272"/>
    <lineage>
        <taxon>Bacteria</taxon>
        <taxon>Pseudomonadati</taxon>
        <taxon>Pseudomonadota</taxon>
        <taxon>Gammaproteobacteria</taxon>
        <taxon>Salinisphaerales</taxon>
        <taxon>Salinisphaeraceae</taxon>
        <taxon>Salinisphaera</taxon>
    </lineage>
</organism>
<keyword evidence="1" id="KW-0812">Transmembrane</keyword>
<dbReference type="InterPro" id="IPR003744">
    <property type="entry name" value="YhhQ"/>
</dbReference>
<comment type="subcellular location">
    <subcellularLocation>
        <location evidence="1">Cell inner membrane</location>
        <topology evidence="1">Multi-pass membrane protein</topology>
    </subcellularLocation>
</comment>
<comment type="function">
    <text evidence="1">Involved in the import of queuosine (Q) precursors, required for Q precursor salvage.</text>
</comment>
<dbReference type="RefSeq" id="WP_353111040.1">
    <property type="nucleotide sequence ID" value="NZ_APND01000003.1"/>
</dbReference>
<keyword evidence="1" id="KW-1003">Cell membrane</keyword>
<dbReference type="NCBIfam" id="TIGR00697">
    <property type="entry name" value="queuosine precursor transporter"/>
    <property type="match status" value="1"/>
</dbReference>
<dbReference type="HAMAP" id="MF_02088">
    <property type="entry name" value="Q_prec_transport"/>
    <property type="match status" value="1"/>
</dbReference>
<comment type="similarity">
    <text evidence="1">Belongs to the vitamin uptake transporter (VUT/ECF) (TC 2.A.88) family. Q precursor transporter subfamily.</text>
</comment>
<feature type="transmembrane region" description="Helical" evidence="1">
    <location>
        <begin position="12"/>
        <end position="31"/>
    </location>
</feature>
<keyword evidence="1" id="KW-1133">Transmembrane helix</keyword>